<evidence type="ECO:0000256" key="12">
    <source>
        <dbReference type="PROSITE-ProRule" id="PRU00803"/>
    </source>
</evidence>
<keyword evidence="3 13" id="KW-0812">Transmembrane</keyword>
<evidence type="ECO:0000256" key="1">
    <source>
        <dbReference type="ARBA" id="ARBA00004479"/>
    </source>
</evidence>
<keyword evidence="7 13" id="KW-1133">Transmembrane helix</keyword>
<proteinExistence type="inferred from homology"/>
<dbReference type="Pfam" id="PF01839">
    <property type="entry name" value="FG-GAP"/>
    <property type="match status" value="2"/>
</dbReference>
<dbReference type="Gene3D" id="2.60.40.1530">
    <property type="entry name" value="ntegrin, alpha v. Chain A, domain 4"/>
    <property type="match status" value="1"/>
</dbReference>
<dbReference type="GO" id="GO:0007229">
    <property type="term" value="P:integrin-mediated signaling pathway"/>
    <property type="evidence" value="ECO:0007669"/>
    <property type="project" value="UniProtKB-KW"/>
</dbReference>
<keyword evidence="9 13" id="KW-0472">Membrane</keyword>
<dbReference type="Gene3D" id="2.130.10.130">
    <property type="entry name" value="Integrin alpha, N-terminal"/>
    <property type="match status" value="1"/>
</dbReference>
<dbReference type="InterPro" id="IPR000413">
    <property type="entry name" value="Integrin_alpha"/>
</dbReference>
<gene>
    <name evidence="16" type="ORF">R5R35_011153</name>
</gene>
<dbReference type="GO" id="GO:0009897">
    <property type="term" value="C:external side of plasma membrane"/>
    <property type="evidence" value="ECO:0007669"/>
    <property type="project" value="TreeGrafter"/>
</dbReference>
<dbReference type="Gene3D" id="1.20.5.930">
    <property type="entry name" value="Bicelle-embedded integrin alpha(iib) transmembrane segment"/>
    <property type="match status" value="1"/>
</dbReference>
<dbReference type="GO" id="GO:0007157">
    <property type="term" value="P:heterophilic cell-cell adhesion via plasma membrane cell adhesion molecules"/>
    <property type="evidence" value="ECO:0007669"/>
    <property type="project" value="UniProtKB-ARBA"/>
</dbReference>
<evidence type="ECO:0000256" key="3">
    <source>
        <dbReference type="ARBA" id="ARBA00022692"/>
    </source>
</evidence>
<keyword evidence="5" id="KW-0677">Repeat</keyword>
<evidence type="ECO:0000256" key="14">
    <source>
        <dbReference type="SAM" id="MobiDB-lite"/>
    </source>
</evidence>
<comment type="caution">
    <text evidence="16">The sequence shown here is derived from an EMBL/GenBank/DDBJ whole genome shotgun (WGS) entry which is preliminary data.</text>
</comment>
<feature type="compositionally biased region" description="Basic and acidic residues" evidence="14">
    <location>
        <begin position="993"/>
        <end position="1002"/>
    </location>
</feature>
<feature type="region of interest" description="Disordered" evidence="14">
    <location>
        <begin position="981"/>
        <end position="1010"/>
    </location>
</feature>
<dbReference type="Pfam" id="PF00357">
    <property type="entry name" value="Integrin_alpha"/>
    <property type="match status" value="1"/>
</dbReference>
<keyword evidence="11" id="KW-0325">Glycoprotein</keyword>
<dbReference type="InterPro" id="IPR028994">
    <property type="entry name" value="Integrin_alpha_N"/>
</dbReference>
<keyword evidence="6 13" id="KW-0130">Cell adhesion</keyword>
<feature type="chain" id="PRO_5042671690" description="Integrin alpha second immunoglobulin-like domain-containing protein" evidence="13">
    <location>
        <begin position="18"/>
        <end position="1010"/>
    </location>
</feature>
<dbReference type="InterPro" id="IPR013519">
    <property type="entry name" value="Int_alpha_beta-p"/>
</dbReference>
<accession>A0AAN9VKV6</accession>
<evidence type="ECO:0000256" key="6">
    <source>
        <dbReference type="ARBA" id="ARBA00022889"/>
    </source>
</evidence>
<dbReference type="GO" id="GO:0005178">
    <property type="term" value="F:integrin binding"/>
    <property type="evidence" value="ECO:0007669"/>
    <property type="project" value="TreeGrafter"/>
</dbReference>
<dbReference type="AlphaFoldDB" id="A0AAN9VKV6"/>
<dbReference type="SMART" id="SM00191">
    <property type="entry name" value="Int_alpha"/>
    <property type="match status" value="5"/>
</dbReference>
<evidence type="ECO:0000313" key="17">
    <source>
        <dbReference type="Proteomes" id="UP001378592"/>
    </source>
</evidence>
<comment type="subcellular location">
    <subcellularLocation>
        <location evidence="1 13">Membrane</location>
        <topology evidence="1 13">Single-pass type I membrane protein</topology>
    </subcellularLocation>
</comment>
<evidence type="ECO:0000256" key="5">
    <source>
        <dbReference type="ARBA" id="ARBA00022737"/>
    </source>
</evidence>
<evidence type="ECO:0000256" key="9">
    <source>
        <dbReference type="ARBA" id="ARBA00023136"/>
    </source>
</evidence>
<comment type="similarity">
    <text evidence="2 13">Belongs to the integrin alpha chain family.</text>
</comment>
<protein>
    <recommendedName>
        <fullName evidence="15">Integrin alpha second immunoglobulin-like domain-containing protein</fullName>
    </recommendedName>
</protein>
<dbReference type="Gene3D" id="2.60.40.1510">
    <property type="entry name" value="ntegrin, alpha v. Chain A, domain 3"/>
    <property type="match status" value="1"/>
</dbReference>
<evidence type="ECO:0000256" key="2">
    <source>
        <dbReference type="ARBA" id="ARBA00008054"/>
    </source>
</evidence>
<dbReference type="Pfam" id="PF20805">
    <property type="entry name" value="Integrin_A_Ig_2"/>
    <property type="match status" value="1"/>
</dbReference>
<dbReference type="PANTHER" id="PTHR23220">
    <property type="entry name" value="INTEGRIN ALPHA"/>
    <property type="match status" value="1"/>
</dbReference>
<dbReference type="InterPro" id="IPR018184">
    <property type="entry name" value="Integrin_alpha_C_CS"/>
</dbReference>
<dbReference type="GO" id="GO:0033627">
    <property type="term" value="P:cell adhesion mediated by integrin"/>
    <property type="evidence" value="ECO:0007669"/>
    <property type="project" value="TreeGrafter"/>
</dbReference>
<feature type="repeat" description="FG-GAP" evidence="12">
    <location>
        <begin position="296"/>
        <end position="357"/>
    </location>
</feature>
<dbReference type="Gene3D" id="2.60.40.1460">
    <property type="entry name" value="Integrin domains. Chain A, domain 2"/>
    <property type="match status" value="1"/>
</dbReference>
<evidence type="ECO:0000256" key="4">
    <source>
        <dbReference type="ARBA" id="ARBA00022729"/>
    </source>
</evidence>
<keyword evidence="4 13" id="KW-0732">Signal</keyword>
<reference evidence="16 17" key="1">
    <citation type="submission" date="2024-03" db="EMBL/GenBank/DDBJ databases">
        <title>The genome assembly and annotation of the cricket Gryllus longicercus Weissman &amp; Gray.</title>
        <authorList>
            <person name="Szrajer S."/>
            <person name="Gray D."/>
            <person name="Ylla G."/>
        </authorList>
    </citation>
    <scope>NUCLEOTIDE SEQUENCE [LARGE SCALE GENOMIC DNA]</scope>
    <source>
        <strain evidence="16">DAG 2021-001</strain>
        <tissue evidence="16">Whole body minus gut</tissue>
    </source>
</reference>
<keyword evidence="10 13" id="KW-0675">Receptor</keyword>
<dbReference type="PRINTS" id="PR01185">
    <property type="entry name" value="INTEGRINA"/>
</dbReference>
<feature type="repeat" description="FG-GAP" evidence="12">
    <location>
        <begin position="424"/>
        <end position="486"/>
    </location>
</feature>
<dbReference type="InterPro" id="IPR032695">
    <property type="entry name" value="Integrin_dom_sf"/>
</dbReference>
<evidence type="ECO:0000256" key="7">
    <source>
        <dbReference type="ARBA" id="ARBA00022989"/>
    </source>
</evidence>
<evidence type="ECO:0000313" key="16">
    <source>
        <dbReference type="EMBL" id="KAK7863750.1"/>
    </source>
</evidence>
<evidence type="ECO:0000256" key="10">
    <source>
        <dbReference type="ARBA" id="ARBA00023170"/>
    </source>
</evidence>
<dbReference type="PROSITE" id="PS00242">
    <property type="entry name" value="INTEGRIN_ALPHA"/>
    <property type="match status" value="1"/>
</dbReference>
<keyword evidence="8 13" id="KW-0401">Integrin</keyword>
<name>A0AAN9VKV6_9ORTH</name>
<dbReference type="InterPro" id="IPR013517">
    <property type="entry name" value="FG-GAP"/>
</dbReference>
<dbReference type="GO" id="GO:0007160">
    <property type="term" value="P:cell-matrix adhesion"/>
    <property type="evidence" value="ECO:0007669"/>
    <property type="project" value="TreeGrafter"/>
</dbReference>
<evidence type="ECO:0000256" key="8">
    <source>
        <dbReference type="ARBA" id="ARBA00023037"/>
    </source>
</evidence>
<feature type="signal peptide" evidence="13">
    <location>
        <begin position="1"/>
        <end position="17"/>
    </location>
</feature>
<dbReference type="PANTHER" id="PTHR23220:SF83">
    <property type="entry name" value="INTEGRIN ALPHA-PS3-RELATED"/>
    <property type="match status" value="1"/>
</dbReference>
<dbReference type="PROSITE" id="PS51470">
    <property type="entry name" value="FG_GAP"/>
    <property type="match status" value="3"/>
</dbReference>
<dbReference type="Proteomes" id="UP001378592">
    <property type="component" value="Unassembled WGS sequence"/>
</dbReference>
<dbReference type="GO" id="GO:0008305">
    <property type="term" value="C:integrin complex"/>
    <property type="evidence" value="ECO:0007669"/>
    <property type="project" value="InterPro"/>
</dbReference>
<evidence type="ECO:0000259" key="15">
    <source>
        <dbReference type="Pfam" id="PF20805"/>
    </source>
</evidence>
<feature type="domain" description="Integrin alpha second immunoglobulin-like" evidence="15">
    <location>
        <begin position="612"/>
        <end position="744"/>
    </location>
</feature>
<dbReference type="SUPFAM" id="SSF69179">
    <property type="entry name" value="Integrin domains"/>
    <property type="match status" value="3"/>
</dbReference>
<feature type="transmembrane region" description="Helical" evidence="13">
    <location>
        <begin position="952"/>
        <end position="973"/>
    </location>
</feature>
<dbReference type="InterPro" id="IPR048285">
    <property type="entry name" value="Integrin_alpha_Ig-like_2"/>
</dbReference>
<evidence type="ECO:0000256" key="13">
    <source>
        <dbReference type="RuleBase" id="RU003762"/>
    </source>
</evidence>
<sequence length="1010" mass="111725">MSRLLVLVLCVWRPAVAFNLLPSGAVVLSPPARPPQEAHFGYSVALATIQGSSWVIVSAPRANSSFEAPRFSRSGALFRCEPTGGGCKEMYFVQGETDAGFEHPLNINNGTLGGSMDALLGNDGMVVCNPAYKEMQDSYLLMPGMCYWLFDLMANDDYVERRRLVGNVGNQAFTIDGISVDDHGSPQIGFSVHQLQEEGQTMLIGGPGLFAGRGTVSLFRHDFRESRAMENYGVAVSALSHDSYFGYAVTAGKFQPSDVSSVLFVGSAPRADDLRGKVLIFNYKNLSEDIGLSTINIKKELSGEKTGEYFGASLAAADVNNDGIDELFVGSPLYSTPGSGDDGKVYLFMTSGKNKTEILNIKEGIMPKIKIPGGRFGTAIAALGDIDKDGFGDIAIGAPYEDSERGTIYIFYGSPESPYLKYEQRIKATDVDLHLKGFGFSFSRGGDIDNNTYNDLGVGAYLSDNAVILRTSPILRFNSSLRIDSANNKIPMYGDSTTLTVCVRPNEVLENTGVEVILNIDPVFNRGLINGNRRFRYNLTLTARNVKDDCQSFPMTLKNNTKIYKPLEIEISYRIIYPKPKNGQFCKFCPILDFKKPKSYHYIHYQTDCAGQVCKTNLALKGNFTGVRSPFVIGSTNQSSIEMALEVSNSLEASYETYVTITFPSAIKLRQYHQSCDKTKVNSTDVTKLFCEVPYMLNRTTKPFLLNVQFDINNVPWDINQLQVNVSVEGSGEEQNLADDTITLFLELKHVANVSIKGRSSAENIQFAIKQNDSDDYTYHDKTFTHTYTIINNGPSPIHELNLKFLIPHKVKESGQDIVFLNVIPPRFVSIDASGYGKKSSPEYDAVSEKSRDHQYLNLECSLPEVECLVVYYNTTDTIYAKNGVTVSFEITGLLKSLGPHLKQSGVIVRTVGKIENEYILDQDLDGITIFTSEAETVLSGKVVSQERVKDWIIVLAVICGILILAIMCFVLWKLGFFKRNKPPTSEDEEVEKPDAADKMDTEPLYEENP</sequence>
<dbReference type="EMBL" id="JAZDUA010000222">
    <property type="protein sequence ID" value="KAK7863750.1"/>
    <property type="molecule type" value="Genomic_DNA"/>
</dbReference>
<evidence type="ECO:0000256" key="11">
    <source>
        <dbReference type="ARBA" id="ARBA00023180"/>
    </source>
</evidence>
<feature type="repeat" description="FG-GAP" evidence="12">
    <location>
        <begin position="362"/>
        <end position="420"/>
    </location>
</feature>
<keyword evidence="17" id="KW-1185">Reference proteome</keyword>
<organism evidence="16 17">
    <name type="scientific">Gryllus longicercus</name>
    <dbReference type="NCBI Taxonomy" id="2509291"/>
    <lineage>
        <taxon>Eukaryota</taxon>
        <taxon>Metazoa</taxon>
        <taxon>Ecdysozoa</taxon>
        <taxon>Arthropoda</taxon>
        <taxon>Hexapoda</taxon>
        <taxon>Insecta</taxon>
        <taxon>Pterygota</taxon>
        <taxon>Neoptera</taxon>
        <taxon>Polyneoptera</taxon>
        <taxon>Orthoptera</taxon>
        <taxon>Ensifera</taxon>
        <taxon>Gryllidea</taxon>
        <taxon>Grylloidea</taxon>
        <taxon>Gryllidae</taxon>
        <taxon>Gryllinae</taxon>
        <taxon>Gryllus</taxon>
    </lineage>
</organism>
<dbReference type="SUPFAM" id="SSF69318">
    <property type="entry name" value="Integrin alpha N-terminal domain"/>
    <property type="match status" value="1"/>
</dbReference>